<keyword evidence="4" id="KW-1185">Reference proteome</keyword>
<protein>
    <submittedName>
        <fullName evidence="2">Uncharacterized protein</fullName>
    </submittedName>
</protein>
<evidence type="ECO:0000313" key="4">
    <source>
        <dbReference type="Proteomes" id="UP000789595"/>
    </source>
</evidence>
<feature type="compositionally biased region" description="Pro residues" evidence="1">
    <location>
        <begin position="266"/>
        <end position="278"/>
    </location>
</feature>
<proteinExistence type="predicted"/>
<evidence type="ECO:0000313" key="3">
    <source>
        <dbReference type="EMBL" id="CAH0375317.1"/>
    </source>
</evidence>
<name>A0A7S4A1S1_9STRA</name>
<dbReference type="EMBL" id="HBIW01019074">
    <property type="protein sequence ID" value="CAE0700981.1"/>
    <property type="molecule type" value="Transcribed_RNA"/>
</dbReference>
<accession>A0A7S4A1S1</accession>
<dbReference type="Proteomes" id="UP000789595">
    <property type="component" value="Unassembled WGS sequence"/>
</dbReference>
<evidence type="ECO:0000256" key="1">
    <source>
        <dbReference type="SAM" id="MobiDB-lite"/>
    </source>
</evidence>
<organism evidence="2">
    <name type="scientific">Pelagomonas calceolata</name>
    <dbReference type="NCBI Taxonomy" id="35677"/>
    <lineage>
        <taxon>Eukaryota</taxon>
        <taxon>Sar</taxon>
        <taxon>Stramenopiles</taxon>
        <taxon>Ochrophyta</taxon>
        <taxon>Pelagophyceae</taxon>
        <taxon>Pelagomonadales</taxon>
        <taxon>Pelagomonadaceae</taxon>
        <taxon>Pelagomonas</taxon>
    </lineage>
</organism>
<feature type="region of interest" description="Disordered" evidence="1">
    <location>
        <begin position="467"/>
        <end position="492"/>
    </location>
</feature>
<dbReference type="OrthoDB" id="434469at2759"/>
<sequence length="639" mass="68760">MLGPSGEFVELHELPFNIMWARLKQVGWTWKQGSGLHPYSYFRPGANTSLRKGALEGRDYFSTEAAVVQFVKSRRINGLRGRIGAVGEDTRRRAAEDDAALEAARERERAGRRTYRLVYGGRFGAWPVLSGRDLRSAPLTDLREGDGAVAPGGAATPRGGWVHVVAVKRADGTEEELARAGFCRLDATDDGRRQLYQDGEQPRAGVVRVSAALLQRCEAAADDAARAAVARELSGPRCGFDAARAGLFLEALAARARRAQIAASPAPAPSVPPVPKTPAAPTGSSIQPSRSYVHAPFANPRAKSCWLSCAFQVLWHSRAWHTCFEAALEAGALETSEWDTPGAPKIEALVDTWREYRQTLASHAPPPPKKARIGASVDTVPDLDQADSVSPARLAEAFAPEGDRHGFGDTSDALSAVQRALDHPNVPSQARCLSDLYRIQPVPWGDGIDTARVQALLVHALATPLAAAPETPRPGAPARPRRGRSTGAATVTPPPVVRAGASIIALDLAWPPTRDAARIEALARAFTPQPDAPIALYALVCYCHRLQHYVAYVKRQTSDAFLFFNDLPHLSGGARPSRGSKSKYANAASDGPPEMRAAVTWDEAVRTCGRQHLQPRLVLYEDASHPSVARALDAIGGRK</sequence>
<gene>
    <name evidence="2" type="ORF">PCAL00307_LOCUS16417</name>
    <name evidence="3" type="ORF">PECAL_4P26460</name>
</gene>
<dbReference type="AlphaFoldDB" id="A0A7S4A1S1"/>
<reference evidence="2" key="1">
    <citation type="submission" date="2021-01" db="EMBL/GenBank/DDBJ databases">
        <authorList>
            <person name="Corre E."/>
            <person name="Pelletier E."/>
            <person name="Niang G."/>
            <person name="Scheremetjew M."/>
            <person name="Finn R."/>
            <person name="Kale V."/>
            <person name="Holt S."/>
            <person name="Cochrane G."/>
            <person name="Meng A."/>
            <person name="Brown T."/>
            <person name="Cohen L."/>
        </authorList>
    </citation>
    <scope>NUCLEOTIDE SEQUENCE</scope>
    <source>
        <strain evidence="2">CCMP1756</strain>
    </source>
</reference>
<feature type="region of interest" description="Disordered" evidence="1">
    <location>
        <begin position="263"/>
        <end position="288"/>
    </location>
</feature>
<dbReference type="EMBL" id="CAKKNE010000004">
    <property type="protein sequence ID" value="CAH0375317.1"/>
    <property type="molecule type" value="Genomic_DNA"/>
</dbReference>
<reference evidence="3" key="2">
    <citation type="submission" date="2021-11" db="EMBL/GenBank/DDBJ databases">
        <authorList>
            <consortium name="Genoscope - CEA"/>
            <person name="William W."/>
        </authorList>
    </citation>
    <scope>NUCLEOTIDE SEQUENCE</scope>
</reference>
<evidence type="ECO:0000313" key="2">
    <source>
        <dbReference type="EMBL" id="CAE0700981.1"/>
    </source>
</evidence>